<keyword evidence="2" id="KW-0378">Hydrolase</keyword>
<evidence type="ECO:0000313" key="4">
    <source>
        <dbReference type="EMBL" id="MBR0654206.1"/>
    </source>
</evidence>
<dbReference type="InterPro" id="IPR039298">
    <property type="entry name" value="ACOT13"/>
</dbReference>
<proteinExistence type="inferred from homology"/>
<accession>A0AAF1KL23</accession>
<name>A0AAF1KL23_9PROT</name>
<dbReference type="Proteomes" id="UP001196068">
    <property type="component" value="Unassembled WGS sequence"/>
</dbReference>
<comment type="similarity">
    <text evidence="1">Belongs to the thioesterase PaaI family.</text>
</comment>
<evidence type="ECO:0000313" key="5">
    <source>
        <dbReference type="Proteomes" id="UP001196068"/>
    </source>
</evidence>
<dbReference type="RefSeq" id="WP_211873005.1">
    <property type="nucleotide sequence ID" value="NZ_JAAEDH010000002.1"/>
</dbReference>
<dbReference type="Gene3D" id="3.10.129.10">
    <property type="entry name" value="Hotdog Thioesterase"/>
    <property type="match status" value="1"/>
</dbReference>
<dbReference type="Pfam" id="PF03061">
    <property type="entry name" value="4HBT"/>
    <property type="match status" value="1"/>
</dbReference>
<dbReference type="InterPro" id="IPR006683">
    <property type="entry name" value="Thioestr_dom"/>
</dbReference>
<dbReference type="AlphaFoldDB" id="A0AAF1KL23"/>
<feature type="domain" description="Thioesterase" evidence="3">
    <location>
        <begin position="38"/>
        <end position="112"/>
    </location>
</feature>
<keyword evidence="5" id="KW-1185">Reference proteome</keyword>
<dbReference type="PANTHER" id="PTHR21660:SF1">
    <property type="entry name" value="ACYL-COENZYME A THIOESTERASE 13"/>
    <property type="match status" value="1"/>
</dbReference>
<reference evidence="4" key="2">
    <citation type="journal article" date="2021" name="Syst. Appl. Microbiol.">
        <title>Roseomonas hellenica sp. nov., isolated from roots of wild-growing Alkanna tinctoria.</title>
        <authorList>
            <person name="Rat A."/>
            <person name="Naranjo H.D."/>
            <person name="Lebbe L."/>
            <person name="Cnockaert M."/>
            <person name="Krigas N."/>
            <person name="Grigoriadou K."/>
            <person name="Maloupa E."/>
            <person name="Willems A."/>
        </authorList>
    </citation>
    <scope>NUCLEOTIDE SEQUENCE</scope>
    <source>
        <strain evidence="4">LMG 28251</strain>
    </source>
</reference>
<evidence type="ECO:0000259" key="3">
    <source>
        <dbReference type="Pfam" id="PF03061"/>
    </source>
</evidence>
<gene>
    <name evidence="4" type="ORF">GXW79_03835</name>
</gene>
<dbReference type="GO" id="GO:0047617">
    <property type="term" value="F:fatty acyl-CoA hydrolase activity"/>
    <property type="evidence" value="ECO:0007669"/>
    <property type="project" value="InterPro"/>
</dbReference>
<sequence length="126" mass="12810">MIVQRPFYRHIGVVVMEAADGASLVRLEPMAETANIRGDVHGGAMATMLDAALVNAARSVLPEGSGAATVSLSINYLAPGQGTLMARGRVVRGGRSLVSAEATITDADGAVVAQAIGTLRAIAPKA</sequence>
<organism evidence="4 5">
    <name type="scientific">Plastoroseomonas arctica</name>
    <dbReference type="NCBI Taxonomy" id="1509237"/>
    <lineage>
        <taxon>Bacteria</taxon>
        <taxon>Pseudomonadati</taxon>
        <taxon>Pseudomonadota</taxon>
        <taxon>Alphaproteobacteria</taxon>
        <taxon>Acetobacterales</taxon>
        <taxon>Acetobacteraceae</taxon>
        <taxon>Plastoroseomonas</taxon>
    </lineage>
</organism>
<dbReference type="InterPro" id="IPR003736">
    <property type="entry name" value="PAAI_dom"/>
</dbReference>
<dbReference type="EMBL" id="JAAEDH010000002">
    <property type="protein sequence ID" value="MBR0654206.1"/>
    <property type="molecule type" value="Genomic_DNA"/>
</dbReference>
<comment type="caution">
    <text evidence="4">The sequence shown here is derived from an EMBL/GenBank/DDBJ whole genome shotgun (WGS) entry which is preliminary data.</text>
</comment>
<dbReference type="SUPFAM" id="SSF54637">
    <property type="entry name" value="Thioesterase/thiol ester dehydrase-isomerase"/>
    <property type="match status" value="1"/>
</dbReference>
<protein>
    <submittedName>
        <fullName evidence="4">PaaI family thioesterase</fullName>
    </submittedName>
</protein>
<dbReference type="CDD" id="cd03443">
    <property type="entry name" value="PaaI_thioesterase"/>
    <property type="match status" value="1"/>
</dbReference>
<evidence type="ECO:0000256" key="2">
    <source>
        <dbReference type="ARBA" id="ARBA00022801"/>
    </source>
</evidence>
<evidence type="ECO:0000256" key="1">
    <source>
        <dbReference type="ARBA" id="ARBA00008324"/>
    </source>
</evidence>
<reference evidence="4" key="1">
    <citation type="submission" date="2020-01" db="EMBL/GenBank/DDBJ databases">
        <authorList>
            <person name="Rat A."/>
        </authorList>
    </citation>
    <scope>NUCLEOTIDE SEQUENCE</scope>
    <source>
        <strain evidence="4">LMG 28251</strain>
    </source>
</reference>
<dbReference type="NCBIfam" id="TIGR00369">
    <property type="entry name" value="unchar_dom_1"/>
    <property type="match status" value="1"/>
</dbReference>
<dbReference type="PANTHER" id="PTHR21660">
    <property type="entry name" value="THIOESTERASE SUPERFAMILY MEMBER-RELATED"/>
    <property type="match status" value="1"/>
</dbReference>
<dbReference type="InterPro" id="IPR029069">
    <property type="entry name" value="HotDog_dom_sf"/>
</dbReference>